<evidence type="ECO:0000313" key="3">
    <source>
        <dbReference type="Proteomes" id="UP000764837"/>
    </source>
</evidence>
<dbReference type="RefSeq" id="WP_204944724.1">
    <property type="nucleotide sequence ID" value="NZ_JAFBBP010000001.1"/>
</dbReference>
<keyword evidence="1" id="KW-0812">Transmembrane</keyword>
<keyword evidence="1" id="KW-0472">Membrane</keyword>
<keyword evidence="1" id="KW-1133">Transmembrane helix</keyword>
<evidence type="ECO:0000256" key="1">
    <source>
        <dbReference type="SAM" id="Phobius"/>
    </source>
</evidence>
<keyword evidence="3" id="KW-1185">Reference proteome</keyword>
<feature type="transmembrane region" description="Helical" evidence="1">
    <location>
        <begin position="12"/>
        <end position="31"/>
    </location>
</feature>
<reference evidence="2 3" key="1">
    <citation type="submission" date="2021-01" db="EMBL/GenBank/DDBJ databases">
        <title>Sequencing the genomes of 1000 actinobacteria strains.</title>
        <authorList>
            <person name="Klenk H.-P."/>
        </authorList>
    </citation>
    <scope>NUCLEOTIDE SEQUENCE [LARGE SCALE GENOMIC DNA]</scope>
    <source>
        <strain evidence="2 3">DSM 100204</strain>
    </source>
</reference>
<accession>A0ABS2M1Q9</accession>
<evidence type="ECO:0000313" key="2">
    <source>
        <dbReference type="EMBL" id="MBM7494094.1"/>
    </source>
</evidence>
<organism evidence="2 3">
    <name type="scientific">Micromonospora luteifusca</name>
    <dbReference type="NCBI Taxonomy" id="709860"/>
    <lineage>
        <taxon>Bacteria</taxon>
        <taxon>Bacillati</taxon>
        <taxon>Actinomycetota</taxon>
        <taxon>Actinomycetes</taxon>
        <taxon>Micromonosporales</taxon>
        <taxon>Micromonosporaceae</taxon>
        <taxon>Micromonospora</taxon>
    </lineage>
</organism>
<proteinExistence type="predicted"/>
<comment type="caution">
    <text evidence="2">The sequence shown here is derived from an EMBL/GenBank/DDBJ whole genome shotgun (WGS) entry which is preliminary data.</text>
</comment>
<gene>
    <name evidence="2" type="ORF">JOD64_005316</name>
</gene>
<sequence length="369" mass="40405">MRARLSWRLLLVPRLVLVAGVIIWALLNVLLTRRRPQPLRLSPTSDDPVADALADAQPVPRFADEALDVTDLRWIVGVGEMELGDEDGYNTVVGLDDTVSSYADVAADGLEDALADQPGIDAVEHADREVVFVRSVLSLPDVHAAAIRALLAINRNPRRVPRLRSLQPALMSAVADGVAPILADHGFVGRLRMSLEHDASHIDPNALHGPGFYRVADERLVQVLGLRNGLGYHNDDGTILNSRVRLTVEVVEITTTDVVESIELQHGCEVIAGERIPFTSYDWTPAVVNDIERVLVSRALPLCESITSRAAIVNRWVGGLPWSLPDRLHWEAADIAARWGFRKHARDLLKHGGSRRLPQSAAVAAKHGL</sequence>
<protein>
    <submittedName>
        <fullName evidence="2">Uncharacterized protein</fullName>
    </submittedName>
</protein>
<dbReference type="Proteomes" id="UP000764837">
    <property type="component" value="Unassembled WGS sequence"/>
</dbReference>
<name>A0ABS2M1Q9_9ACTN</name>
<dbReference type="EMBL" id="JAFBBP010000001">
    <property type="protein sequence ID" value="MBM7494094.1"/>
    <property type="molecule type" value="Genomic_DNA"/>
</dbReference>